<evidence type="ECO:0000313" key="2">
    <source>
        <dbReference type="EMBL" id="KAI5399989.1"/>
    </source>
</evidence>
<evidence type="ECO:0000256" key="1">
    <source>
        <dbReference type="SAM" id="MobiDB-lite"/>
    </source>
</evidence>
<reference evidence="2 3" key="1">
    <citation type="journal article" date="2022" name="Nat. Genet.">
        <title>Improved pea reference genome and pan-genome highlight genomic features and evolutionary characteristics.</title>
        <authorList>
            <person name="Yang T."/>
            <person name="Liu R."/>
            <person name="Luo Y."/>
            <person name="Hu S."/>
            <person name="Wang D."/>
            <person name="Wang C."/>
            <person name="Pandey M.K."/>
            <person name="Ge S."/>
            <person name="Xu Q."/>
            <person name="Li N."/>
            <person name="Li G."/>
            <person name="Huang Y."/>
            <person name="Saxena R.K."/>
            <person name="Ji Y."/>
            <person name="Li M."/>
            <person name="Yan X."/>
            <person name="He Y."/>
            <person name="Liu Y."/>
            <person name="Wang X."/>
            <person name="Xiang C."/>
            <person name="Varshney R.K."/>
            <person name="Ding H."/>
            <person name="Gao S."/>
            <person name="Zong X."/>
        </authorList>
    </citation>
    <scope>NUCLEOTIDE SEQUENCE [LARGE SCALE GENOMIC DNA]</scope>
    <source>
        <strain evidence="2 3">cv. Zhongwan 6</strain>
    </source>
</reference>
<feature type="compositionally biased region" description="Polar residues" evidence="1">
    <location>
        <begin position="253"/>
        <end position="277"/>
    </location>
</feature>
<gene>
    <name evidence="2" type="ORF">KIW84_065075</name>
</gene>
<dbReference type="Gramene" id="Psat06G0507500-T1">
    <property type="protein sequence ID" value="KAI5399989.1"/>
    <property type="gene ID" value="KIW84_065075"/>
</dbReference>
<accession>A0A9D4WBX8</accession>
<organism evidence="2 3">
    <name type="scientific">Pisum sativum</name>
    <name type="common">Garden pea</name>
    <name type="synonym">Lathyrus oleraceus</name>
    <dbReference type="NCBI Taxonomy" id="3888"/>
    <lineage>
        <taxon>Eukaryota</taxon>
        <taxon>Viridiplantae</taxon>
        <taxon>Streptophyta</taxon>
        <taxon>Embryophyta</taxon>
        <taxon>Tracheophyta</taxon>
        <taxon>Spermatophyta</taxon>
        <taxon>Magnoliopsida</taxon>
        <taxon>eudicotyledons</taxon>
        <taxon>Gunneridae</taxon>
        <taxon>Pentapetalae</taxon>
        <taxon>rosids</taxon>
        <taxon>fabids</taxon>
        <taxon>Fabales</taxon>
        <taxon>Fabaceae</taxon>
        <taxon>Papilionoideae</taxon>
        <taxon>50 kb inversion clade</taxon>
        <taxon>NPAAA clade</taxon>
        <taxon>Hologalegina</taxon>
        <taxon>IRL clade</taxon>
        <taxon>Fabeae</taxon>
        <taxon>Lathyrus</taxon>
    </lineage>
</organism>
<keyword evidence="3" id="KW-1185">Reference proteome</keyword>
<proteinExistence type="predicted"/>
<dbReference type="PANTHER" id="PTHR31973">
    <property type="entry name" value="POLYPROTEIN, PUTATIVE-RELATED"/>
    <property type="match status" value="1"/>
</dbReference>
<dbReference type="PANTHER" id="PTHR31973:SF195">
    <property type="entry name" value="MUDR FAMILY TRANSPOSASE"/>
    <property type="match status" value="1"/>
</dbReference>
<name>A0A9D4WBX8_PEA</name>
<feature type="compositionally biased region" description="Basic and acidic residues" evidence="1">
    <location>
        <begin position="242"/>
        <end position="252"/>
    </location>
</feature>
<sequence>MQDIKQNLFVGISVARAWREKLIIKKIIEGDANKQYENLWRYVAELIKVNHGNTVKINVERPFPLIQQKFGSFYFYFDDCNKGFINGCRPFAGVDGCHLNTKYGGQLLIVVGRDPNDQYFPLPFGVVETEIKEIEEKKPDDLVDDYYKREKYALCYGFFISPINGKEMWQEVQTDELLPLVYKNGPGRPKNVRIRECGEDGARRKRDGVAYKCTKCDKFDHNALSFKSLTQDPNAFKRKKPKSENARAESKQKNMQPDASQVNDVVQPDASQVNDNV</sequence>
<dbReference type="EMBL" id="JAMSHJ010000006">
    <property type="protein sequence ID" value="KAI5399989.1"/>
    <property type="molecule type" value="Genomic_DNA"/>
</dbReference>
<dbReference type="AlphaFoldDB" id="A0A9D4WBX8"/>
<feature type="region of interest" description="Disordered" evidence="1">
    <location>
        <begin position="232"/>
        <end position="277"/>
    </location>
</feature>
<evidence type="ECO:0000313" key="3">
    <source>
        <dbReference type="Proteomes" id="UP001058974"/>
    </source>
</evidence>
<comment type="caution">
    <text evidence="2">The sequence shown here is derived from an EMBL/GenBank/DDBJ whole genome shotgun (WGS) entry which is preliminary data.</text>
</comment>
<protein>
    <submittedName>
        <fullName evidence="2">Uncharacterized protein</fullName>
    </submittedName>
</protein>
<dbReference type="Proteomes" id="UP001058974">
    <property type="component" value="Chromosome 6"/>
</dbReference>